<keyword evidence="4" id="KW-1185">Reference proteome</keyword>
<sequence>MLTVNDADRTETLITPEEFRAALARFCSGVTVVSVSVGKEAHAMTATAFCSLSLEPPSILVCVANQARMNALLLGADRFGVSILRDDQAHYSMCFGGRPSREAVPEFEQLGNVPVLPGALVKLECRRSSAHLEGGHTIFVGHVLASKIVDGEPLTYFEGDYQRLMR</sequence>
<evidence type="ECO:0000256" key="1">
    <source>
        <dbReference type="ARBA" id="ARBA00023002"/>
    </source>
</evidence>
<dbReference type="Pfam" id="PF01613">
    <property type="entry name" value="Flavin_Reduct"/>
    <property type="match status" value="1"/>
</dbReference>
<dbReference type="SUPFAM" id="SSF50475">
    <property type="entry name" value="FMN-binding split barrel"/>
    <property type="match status" value="1"/>
</dbReference>
<gene>
    <name evidence="3" type="ORF">G3T16_00485</name>
</gene>
<dbReference type="GO" id="GO:0010181">
    <property type="term" value="F:FMN binding"/>
    <property type="evidence" value="ECO:0007669"/>
    <property type="project" value="InterPro"/>
</dbReference>
<dbReference type="AlphaFoldDB" id="A0A6C0U8Q7"/>
<dbReference type="Gene3D" id="2.30.110.10">
    <property type="entry name" value="Electron Transport, Fmn-binding Protein, Chain A"/>
    <property type="match status" value="1"/>
</dbReference>
<keyword evidence="1" id="KW-0560">Oxidoreductase</keyword>
<dbReference type="GO" id="GO:0006208">
    <property type="term" value="P:pyrimidine nucleobase catabolic process"/>
    <property type="evidence" value="ECO:0007669"/>
    <property type="project" value="TreeGrafter"/>
</dbReference>
<feature type="domain" description="Flavin reductase like" evidence="2">
    <location>
        <begin position="23"/>
        <end position="163"/>
    </location>
</feature>
<evidence type="ECO:0000313" key="3">
    <source>
        <dbReference type="EMBL" id="QIB67467.1"/>
    </source>
</evidence>
<accession>A0A6C0U8Q7</accession>
<reference evidence="3 4" key="1">
    <citation type="submission" date="2020-02" db="EMBL/GenBank/DDBJ databases">
        <title>Genome sequencing for Kineobactrum sp. M2.</title>
        <authorList>
            <person name="Park S.-J."/>
        </authorList>
    </citation>
    <scope>NUCLEOTIDE SEQUENCE [LARGE SCALE GENOMIC DNA]</scope>
    <source>
        <strain evidence="3 4">M2</strain>
    </source>
</reference>
<organism evidence="3 4">
    <name type="scientific">Kineobactrum salinum</name>
    <dbReference type="NCBI Taxonomy" id="2708301"/>
    <lineage>
        <taxon>Bacteria</taxon>
        <taxon>Pseudomonadati</taxon>
        <taxon>Pseudomonadota</taxon>
        <taxon>Gammaproteobacteria</taxon>
        <taxon>Cellvibrionales</taxon>
        <taxon>Halieaceae</taxon>
        <taxon>Kineobactrum</taxon>
    </lineage>
</organism>
<dbReference type="PANTHER" id="PTHR30466">
    <property type="entry name" value="FLAVIN REDUCTASE"/>
    <property type="match status" value="1"/>
</dbReference>
<evidence type="ECO:0000313" key="4">
    <source>
        <dbReference type="Proteomes" id="UP000477680"/>
    </source>
</evidence>
<name>A0A6C0U8Q7_9GAMM</name>
<dbReference type="Proteomes" id="UP000477680">
    <property type="component" value="Chromosome"/>
</dbReference>
<dbReference type="InterPro" id="IPR002563">
    <property type="entry name" value="Flavin_Rdtase-like_dom"/>
</dbReference>
<dbReference type="InterPro" id="IPR012349">
    <property type="entry name" value="Split_barrel_FMN-bd"/>
</dbReference>
<dbReference type="KEGG" id="kim:G3T16_00485"/>
<evidence type="ECO:0000259" key="2">
    <source>
        <dbReference type="SMART" id="SM00903"/>
    </source>
</evidence>
<dbReference type="GO" id="GO:0042602">
    <property type="term" value="F:riboflavin reductase (NADPH) activity"/>
    <property type="evidence" value="ECO:0007669"/>
    <property type="project" value="TreeGrafter"/>
</dbReference>
<dbReference type="EMBL" id="CP048711">
    <property type="protein sequence ID" value="QIB67467.1"/>
    <property type="molecule type" value="Genomic_DNA"/>
</dbReference>
<dbReference type="InterPro" id="IPR050268">
    <property type="entry name" value="NADH-dep_flavin_reductase"/>
</dbReference>
<proteinExistence type="predicted"/>
<dbReference type="PANTHER" id="PTHR30466:SF1">
    <property type="entry name" value="FMN REDUCTASE (NADH) RUTF"/>
    <property type="match status" value="1"/>
</dbReference>
<dbReference type="SMART" id="SM00903">
    <property type="entry name" value="Flavin_Reduct"/>
    <property type="match status" value="1"/>
</dbReference>
<protein>
    <submittedName>
        <fullName evidence="3">Flavin reductase family protein</fullName>
    </submittedName>
</protein>